<dbReference type="InterPro" id="IPR021682">
    <property type="entry name" value="DUF2933"/>
</dbReference>
<keyword evidence="4" id="KW-1185">Reference proteome</keyword>
<dbReference type="Pfam" id="PF11666">
    <property type="entry name" value="DUF2933"/>
    <property type="match status" value="1"/>
</dbReference>
<feature type="transmembrane region" description="Helical" evidence="2">
    <location>
        <begin position="21"/>
        <end position="39"/>
    </location>
</feature>
<dbReference type="Proteomes" id="UP000521868">
    <property type="component" value="Unassembled WGS sequence"/>
</dbReference>
<keyword evidence="2" id="KW-0472">Membrane</keyword>
<name>A0A7X6DHU7_9BURK</name>
<dbReference type="AlphaFoldDB" id="A0A7X6DHU7"/>
<reference evidence="3 4" key="1">
    <citation type="journal article" date="2020" name="Nature">
        <title>Bacterial chemolithoautotrophy via manganese oxidation.</title>
        <authorList>
            <person name="Yu H."/>
            <person name="Leadbetter J.R."/>
        </authorList>
    </citation>
    <scope>NUCLEOTIDE SEQUENCE [LARGE SCALE GENOMIC DNA]</scope>
    <source>
        <strain evidence="3 4">RBP-1</strain>
    </source>
</reference>
<evidence type="ECO:0000256" key="2">
    <source>
        <dbReference type="SAM" id="Phobius"/>
    </source>
</evidence>
<comment type="caution">
    <text evidence="3">The sequence shown here is derived from an EMBL/GenBank/DDBJ whole genome shotgun (WGS) entry which is preliminary data.</text>
</comment>
<dbReference type="RefSeq" id="WP_168108601.1">
    <property type="nucleotide sequence ID" value="NZ_VTOX01000006.1"/>
</dbReference>
<evidence type="ECO:0000313" key="3">
    <source>
        <dbReference type="EMBL" id="NKE67475.1"/>
    </source>
</evidence>
<protein>
    <submittedName>
        <fullName evidence="3">DUF2933 domain-containing protein</fullName>
    </submittedName>
</protein>
<accession>A0A7X6DHU7</accession>
<organism evidence="3 4">
    <name type="scientific">Ramlibacter lithotrophicus</name>
    <dbReference type="NCBI Taxonomy" id="2606681"/>
    <lineage>
        <taxon>Bacteria</taxon>
        <taxon>Pseudomonadati</taxon>
        <taxon>Pseudomonadota</taxon>
        <taxon>Betaproteobacteria</taxon>
        <taxon>Burkholderiales</taxon>
        <taxon>Comamonadaceae</taxon>
        <taxon>Ramlibacter</taxon>
    </lineage>
</organism>
<feature type="region of interest" description="Disordered" evidence="1">
    <location>
        <begin position="63"/>
        <end position="89"/>
    </location>
</feature>
<feature type="compositionally biased region" description="Basic and acidic residues" evidence="1">
    <location>
        <begin position="68"/>
        <end position="89"/>
    </location>
</feature>
<gene>
    <name evidence="3" type="ORF">RAMLITH_16750</name>
</gene>
<evidence type="ECO:0000313" key="4">
    <source>
        <dbReference type="Proteomes" id="UP000521868"/>
    </source>
</evidence>
<feature type="transmembrane region" description="Helical" evidence="2">
    <location>
        <begin position="45"/>
        <end position="61"/>
    </location>
</feature>
<proteinExistence type="predicted"/>
<evidence type="ECO:0000256" key="1">
    <source>
        <dbReference type="SAM" id="MobiDB-lite"/>
    </source>
</evidence>
<keyword evidence="2" id="KW-1133">Transmembrane helix</keyword>
<sequence length="89" mass="10127">MTRLPSDGADRKAVIARVKQWLLWLGLAAAVVWLVWRHSAHLGEVWPFLLLLACPLMHLLGHRHGSHRRPDGRDERGHDHIDDSRSTTG</sequence>
<dbReference type="EMBL" id="VTOX01000006">
    <property type="protein sequence ID" value="NKE67475.1"/>
    <property type="molecule type" value="Genomic_DNA"/>
</dbReference>
<keyword evidence="2" id="KW-0812">Transmembrane</keyword>